<dbReference type="STRING" id="1176198.SAMN05444716_111121"/>
<name>A0A1I6W106_9ACTN</name>
<evidence type="ECO:0000313" key="1">
    <source>
        <dbReference type="EMBL" id="SFT19653.1"/>
    </source>
</evidence>
<protein>
    <submittedName>
        <fullName evidence="1">Uncharacterized protein</fullName>
    </submittedName>
</protein>
<dbReference type="AlphaFoldDB" id="A0A1I6W106"/>
<proteinExistence type="predicted"/>
<keyword evidence="2" id="KW-1185">Reference proteome</keyword>
<dbReference type="EMBL" id="FPAB01000011">
    <property type="protein sequence ID" value="SFT19653.1"/>
    <property type="molecule type" value="Genomic_DNA"/>
</dbReference>
<organism evidence="1 2">
    <name type="scientific">Streptomyces harbinensis</name>
    <dbReference type="NCBI Taxonomy" id="1176198"/>
    <lineage>
        <taxon>Bacteria</taxon>
        <taxon>Bacillati</taxon>
        <taxon>Actinomycetota</taxon>
        <taxon>Actinomycetes</taxon>
        <taxon>Kitasatosporales</taxon>
        <taxon>Streptomycetaceae</taxon>
        <taxon>Streptomyces</taxon>
    </lineage>
</organism>
<accession>A0A1I6W106</accession>
<evidence type="ECO:0000313" key="2">
    <source>
        <dbReference type="Proteomes" id="UP000198873"/>
    </source>
</evidence>
<reference evidence="2" key="1">
    <citation type="submission" date="2016-10" db="EMBL/GenBank/DDBJ databases">
        <authorList>
            <person name="Varghese N."/>
            <person name="Submissions S."/>
        </authorList>
    </citation>
    <scope>NUCLEOTIDE SEQUENCE [LARGE SCALE GENOMIC DNA]</scope>
    <source>
        <strain evidence="2">CGMCC 4.7047</strain>
    </source>
</reference>
<gene>
    <name evidence="1" type="ORF">SAMN05444716_111121</name>
</gene>
<sequence>MALIKLGKDPKSPDGGSPTIYLDEESGNYILQGWRVTDASRLAQLDIPGHETVIEFPKRMMQFFPEVANGR</sequence>
<dbReference type="RefSeq" id="WP_019434354.1">
    <property type="nucleotide sequence ID" value="NZ_CP054938.1"/>
</dbReference>
<dbReference type="Proteomes" id="UP000198873">
    <property type="component" value="Unassembled WGS sequence"/>
</dbReference>